<keyword evidence="2" id="KW-1185">Reference proteome</keyword>
<sequence length="434" mass="48970">MTENFLVPFTFSWPHWGSHVQVAGDFDPQYKSWNPIDMHKDDGSPDYKITLNLQPGKSYHYKFVIDGNWIVNSDLPSFPDNQNNLNHVALVEIPQPESPLSSEAGSPTSSATSIHEQEESKCEDNLNEQAFMSEQSQEQQVIEEQTVKKESSIEENTVIGDEIVEETQIIVEKGFVEGDEVTNEGKHVNEKETKDDERLVEERGESTVDKILFVEQKKGDMTEEFVENHDEQIVTTEYNTNIREAADNDETELAAKLIESFDALETSQADESLGVETEFGVKETIHVNEYTVGSNSIENDPHVKKVGYDEMEKPSKNSNDKENSHITNLAKTENIQPVKSLVDIKTETSVVEVDESIEDVEIETVTETMKAEKSIYNVETENSTAETEEPAENVKIQTETEIEITNVVIENSRVEAEESTENVEIETEAEIAKI</sequence>
<organism evidence="1 2">
    <name type="scientific">Acaulospora colombiana</name>
    <dbReference type="NCBI Taxonomy" id="27376"/>
    <lineage>
        <taxon>Eukaryota</taxon>
        <taxon>Fungi</taxon>
        <taxon>Fungi incertae sedis</taxon>
        <taxon>Mucoromycota</taxon>
        <taxon>Glomeromycotina</taxon>
        <taxon>Glomeromycetes</taxon>
        <taxon>Diversisporales</taxon>
        <taxon>Acaulosporaceae</taxon>
        <taxon>Acaulospora</taxon>
    </lineage>
</organism>
<protein>
    <submittedName>
        <fullName evidence="1">16763_t:CDS:1</fullName>
    </submittedName>
</protein>
<gene>
    <name evidence="1" type="ORF">ACOLOM_LOCUS6442</name>
</gene>
<accession>A0ACA9MIA6</accession>
<dbReference type="EMBL" id="CAJVPT010013281">
    <property type="protein sequence ID" value="CAG8594395.1"/>
    <property type="molecule type" value="Genomic_DNA"/>
</dbReference>
<reference evidence="1" key="1">
    <citation type="submission" date="2021-06" db="EMBL/GenBank/DDBJ databases">
        <authorList>
            <person name="Kallberg Y."/>
            <person name="Tangrot J."/>
            <person name="Rosling A."/>
        </authorList>
    </citation>
    <scope>NUCLEOTIDE SEQUENCE</scope>
    <source>
        <strain evidence="1">CL356</strain>
    </source>
</reference>
<name>A0ACA9MIA6_9GLOM</name>
<evidence type="ECO:0000313" key="2">
    <source>
        <dbReference type="Proteomes" id="UP000789525"/>
    </source>
</evidence>
<evidence type="ECO:0000313" key="1">
    <source>
        <dbReference type="EMBL" id="CAG8594395.1"/>
    </source>
</evidence>
<dbReference type="Proteomes" id="UP000789525">
    <property type="component" value="Unassembled WGS sequence"/>
</dbReference>
<proteinExistence type="predicted"/>
<comment type="caution">
    <text evidence="1">The sequence shown here is derived from an EMBL/GenBank/DDBJ whole genome shotgun (WGS) entry which is preliminary data.</text>
</comment>